<dbReference type="AlphaFoldDB" id="A0A931N5G5"/>
<name>A0A931N5G5_9NOCA</name>
<dbReference type="Proteomes" id="UP000655751">
    <property type="component" value="Unassembled WGS sequence"/>
</dbReference>
<keyword evidence="2" id="KW-1185">Reference proteome</keyword>
<evidence type="ECO:0000313" key="2">
    <source>
        <dbReference type="Proteomes" id="UP000655751"/>
    </source>
</evidence>
<dbReference type="EMBL" id="JADMLG010000010">
    <property type="protein sequence ID" value="MBH0779376.1"/>
    <property type="molecule type" value="Genomic_DNA"/>
</dbReference>
<gene>
    <name evidence="1" type="ORF">IT779_24205</name>
</gene>
<comment type="caution">
    <text evidence="1">The sequence shown here is derived from an EMBL/GenBank/DDBJ whole genome shotgun (WGS) entry which is preliminary data.</text>
</comment>
<dbReference type="RefSeq" id="WP_196151684.1">
    <property type="nucleotide sequence ID" value="NZ_JADMLG010000010.1"/>
</dbReference>
<evidence type="ECO:0000313" key="1">
    <source>
        <dbReference type="EMBL" id="MBH0779376.1"/>
    </source>
</evidence>
<reference evidence="1" key="1">
    <citation type="submission" date="2020-11" db="EMBL/GenBank/DDBJ databases">
        <title>Nocardia NEAU-351.nov., a novel actinomycete isolated from the cow dung.</title>
        <authorList>
            <person name="Zhang X."/>
        </authorList>
    </citation>
    <scope>NUCLEOTIDE SEQUENCE</scope>
    <source>
        <strain evidence="1">NEAU-351</strain>
    </source>
</reference>
<accession>A0A931N5G5</accession>
<organism evidence="1 2">
    <name type="scientific">Nocardia bovistercoris</name>
    <dbReference type="NCBI Taxonomy" id="2785916"/>
    <lineage>
        <taxon>Bacteria</taxon>
        <taxon>Bacillati</taxon>
        <taxon>Actinomycetota</taxon>
        <taxon>Actinomycetes</taxon>
        <taxon>Mycobacteriales</taxon>
        <taxon>Nocardiaceae</taxon>
        <taxon>Nocardia</taxon>
    </lineage>
</organism>
<proteinExistence type="predicted"/>
<sequence>MCGHETSPDTGRAGLVTQLATTTIRTPPTRRITRDEIRRLVDGLGGQLAILRAADPGGKLEVPGNSA</sequence>
<protein>
    <submittedName>
        <fullName evidence="1">Uncharacterized protein</fullName>
    </submittedName>
</protein>